<comment type="similarity">
    <text evidence="12">Belongs to the helicase family. PriA subfamily.</text>
</comment>
<reference evidence="15" key="1">
    <citation type="submission" date="2018-09" db="EMBL/GenBank/DDBJ databases">
        <title>Acidovorax cavernicola nov. sp. isolated from Gruta de las Maravillas (Aracena, Spain).</title>
        <authorList>
            <person name="Jurado V."/>
            <person name="Gutierrez-Patricio S."/>
            <person name="Gonzalez-Pimentel J.L."/>
            <person name="Miller A.Z."/>
            <person name="Laiz L."/>
            <person name="Saiz-Jimenez C."/>
        </authorList>
    </citation>
    <scope>NUCLEOTIDE SEQUENCE [LARGE SCALE GENOMIC DNA]</scope>
    <source>
        <strain evidence="15">1011MAR3C25</strain>
    </source>
</reference>
<keyword evidence="2 12" id="KW-0235">DNA replication</keyword>
<feature type="binding site" evidence="12">
    <location>
        <position position="452"/>
    </location>
    <ligand>
        <name>Zn(2+)</name>
        <dbReference type="ChEBI" id="CHEBI:29105"/>
        <label>2</label>
    </ligand>
</feature>
<evidence type="ECO:0000256" key="1">
    <source>
        <dbReference type="ARBA" id="ARBA00022515"/>
    </source>
</evidence>
<dbReference type="InterPro" id="IPR027417">
    <property type="entry name" value="P-loop_NTPase"/>
</dbReference>
<protein>
    <recommendedName>
        <fullName evidence="12">Replication restart protein PriA</fullName>
    </recommendedName>
    <alternativeName>
        <fullName evidence="12">ATP-dependent DNA helicase PriA</fullName>
        <ecNumber evidence="12">5.6.2.4</ecNumber>
    </alternativeName>
    <alternativeName>
        <fullName evidence="12">DNA 3'-5' helicase PriA</fullName>
    </alternativeName>
</protein>
<feature type="binding site" evidence="12">
    <location>
        <position position="467"/>
    </location>
    <ligand>
        <name>Zn(2+)</name>
        <dbReference type="ChEBI" id="CHEBI:29105"/>
        <label>2</label>
    </ligand>
</feature>
<comment type="caution">
    <text evidence="14">The sequence shown here is derived from an EMBL/GenBank/DDBJ whole genome shotgun (WGS) entry which is preliminary data.</text>
</comment>
<evidence type="ECO:0000256" key="11">
    <source>
        <dbReference type="ARBA" id="ARBA00048988"/>
    </source>
</evidence>
<evidence type="ECO:0000259" key="13">
    <source>
        <dbReference type="PROSITE" id="PS51192"/>
    </source>
</evidence>
<dbReference type="GO" id="GO:0008270">
    <property type="term" value="F:zinc ion binding"/>
    <property type="evidence" value="ECO:0007669"/>
    <property type="project" value="UniProtKB-UniRule"/>
</dbReference>
<dbReference type="EMBL" id="QZCG01000015">
    <property type="protein sequence ID" value="RJE82541.1"/>
    <property type="molecule type" value="Genomic_DNA"/>
</dbReference>
<dbReference type="Pfam" id="PF00271">
    <property type="entry name" value="Helicase_C"/>
    <property type="match status" value="1"/>
</dbReference>
<comment type="function">
    <text evidence="12">Initiates the restart of stalled replication forks, which reloads the replicative helicase on sites other than the origin of replication. Recognizes and binds to abandoned replication forks and remodels them to uncover a helicase loading site. Promotes assembly of the primosome at these replication forks.</text>
</comment>
<dbReference type="GO" id="GO:0006310">
    <property type="term" value="P:DNA recombination"/>
    <property type="evidence" value="ECO:0007669"/>
    <property type="project" value="InterPro"/>
</dbReference>
<dbReference type="InterPro" id="IPR014001">
    <property type="entry name" value="Helicase_ATP-bd"/>
</dbReference>
<dbReference type="Proteomes" id="UP000284202">
    <property type="component" value="Unassembled WGS sequence"/>
</dbReference>
<dbReference type="InterPro" id="IPR042115">
    <property type="entry name" value="PriA_3primeBD_sf"/>
</dbReference>
<dbReference type="SMART" id="SM00487">
    <property type="entry name" value="DEXDc"/>
    <property type="match status" value="1"/>
</dbReference>
<dbReference type="PANTHER" id="PTHR30580">
    <property type="entry name" value="PRIMOSOMAL PROTEIN N"/>
    <property type="match status" value="1"/>
</dbReference>
<evidence type="ECO:0000256" key="5">
    <source>
        <dbReference type="ARBA" id="ARBA00022801"/>
    </source>
</evidence>
<dbReference type="GO" id="GO:0003677">
    <property type="term" value="F:DNA binding"/>
    <property type="evidence" value="ECO:0007669"/>
    <property type="project" value="UniProtKB-UniRule"/>
</dbReference>
<dbReference type="CDD" id="cd17929">
    <property type="entry name" value="DEXHc_priA"/>
    <property type="match status" value="1"/>
</dbReference>
<evidence type="ECO:0000256" key="9">
    <source>
        <dbReference type="ARBA" id="ARBA00023125"/>
    </source>
</evidence>
<keyword evidence="5 12" id="KW-0378">Hydrolase</keyword>
<dbReference type="NCBIfam" id="TIGR00595">
    <property type="entry name" value="priA"/>
    <property type="match status" value="1"/>
</dbReference>
<evidence type="ECO:0000313" key="15">
    <source>
        <dbReference type="Proteomes" id="UP000284202"/>
    </source>
</evidence>
<accession>A0A418SNK1</accession>
<dbReference type="FunFam" id="3.40.50.300:FF:000489">
    <property type="entry name" value="Primosome assembly protein PriA"/>
    <property type="match status" value="1"/>
</dbReference>
<dbReference type="Pfam" id="PF17764">
    <property type="entry name" value="PriA_3primeBD"/>
    <property type="match status" value="1"/>
</dbReference>
<evidence type="ECO:0000256" key="2">
    <source>
        <dbReference type="ARBA" id="ARBA00022705"/>
    </source>
</evidence>
<name>A0A418SNK1_9RHOB</name>
<evidence type="ECO:0000256" key="7">
    <source>
        <dbReference type="ARBA" id="ARBA00022833"/>
    </source>
</evidence>
<dbReference type="SUPFAM" id="SSF52540">
    <property type="entry name" value="P-loop containing nucleoside triphosphate hydrolases"/>
    <property type="match status" value="1"/>
</dbReference>
<feature type="binding site" evidence="12">
    <location>
        <position position="480"/>
    </location>
    <ligand>
        <name>Zn(2+)</name>
        <dbReference type="ChEBI" id="CHEBI:29105"/>
        <label>1</label>
    </ligand>
</feature>
<dbReference type="SMART" id="SM00490">
    <property type="entry name" value="HELICc"/>
    <property type="match status" value="1"/>
</dbReference>
<dbReference type="EC" id="5.6.2.4" evidence="12"/>
<dbReference type="InterPro" id="IPR040498">
    <property type="entry name" value="PriA_CRR"/>
</dbReference>
<comment type="catalytic activity">
    <reaction evidence="11 12">
        <text>ATP + H2O = ADP + phosphate + H(+)</text>
        <dbReference type="Rhea" id="RHEA:13065"/>
        <dbReference type="ChEBI" id="CHEBI:15377"/>
        <dbReference type="ChEBI" id="CHEBI:15378"/>
        <dbReference type="ChEBI" id="CHEBI:30616"/>
        <dbReference type="ChEBI" id="CHEBI:43474"/>
        <dbReference type="ChEBI" id="CHEBI:456216"/>
        <dbReference type="EC" id="5.6.2.4"/>
    </reaction>
</comment>
<organism evidence="14 15">
    <name type="scientific">Paracoccus onubensis</name>
    <dbReference type="NCBI Taxonomy" id="1675788"/>
    <lineage>
        <taxon>Bacteria</taxon>
        <taxon>Pseudomonadati</taxon>
        <taxon>Pseudomonadota</taxon>
        <taxon>Alphaproteobacteria</taxon>
        <taxon>Rhodobacterales</taxon>
        <taxon>Paracoccaceae</taxon>
        <taxon>Paracoccus</taxon>
    </lineage>
</organism>
<feature type="binding site" evidence="12">
    <location>
        <position position="440"/>
    </location>
    <ligand>
        <name>Zn(2+)</name>
        <dbReference type="ChEBI" id="CHEBI:29105"/>
        <label>1</label>
    </ligand>
</feature>
<evidence type="ECO:0000256" key="3">
    <source>
        <dbReference type="ARBA" id="ARBA00022723"/>
    </source>
</evidence>
<comment type="subunit">
    <text evidence="12">Component of the replication restart primosome.</text>
</comment>
<feature type="binding site" evidence="12">
    <location>
        <position position="483"/>
    </location>
    <ligand>
        <name>Zn(2+)</name>
        <dbReference type="ChEBI" id="CHEBI:29105"/>
        <label>1</label>
    </ligand>
</feature>
<dbReference type="InterPro" id="IPR005259">
    <property type="entry name" value="PriA"/>
</dbReference>
<feature type="binding site" evidence="12">
    <location>
        <position position="470"/>
    </location>
    <ligand>
        <name>Zn(2+)</name>
        <dbReference type="ChEBI" id="CHEBI:29105"/>
        <label>2</label>
    </ligand>
</feature>
<evidence type="ECO:0000256" key="10">
    <source>
        <dbReference type="ARBA" id="ARBA00023235"/>
    </source>
</evidence>
<keyword evidence="9 12" id="KW-0238">DNA-binding</keyword>
<dbReference type="InterPro" id="IPR001650">
    <property type="entry name" value="Helicase_C-like"/>
</dbReference>
<proteinExistence type="inferred from homology"/>
<feature type="binding site" evidence="12">
    <location>
        <position position="443"/>
    </location>
    <ligand>
        <name>Zn(2+)</name>
        <dbReference type="ChEBI" id="CHEBI:29105"/>
        <label>1</label>
    </ligand>
</feature>
<keyword evidence="10 12" id="KW-0413">Isomerase</keyword>
<dbReference type="HAMAP" id="MF_00983">
    <property type="entry name" value="PriA"/>
    <property type="match status" value="1"/>
</dbReference>
<keyword evidence="4 12" id="KW-0547">Nucleotide-binding</keyword>
<dbReference type="GO" id="GO:0006302">
    <property type="term" value="P:double-strand break repair"/>
    <property type="evidence" value="ECO:0007669"/>
    <property type="project" value="InterPro"/>
</dbReference>
<feature type="domain" description="Helicase ATP-binding" evidence="13">
    <location>
        <begin position="213"/>
        <end position="379"/>
    </location>
</feature>
<evidence type="ECO:0000256" key="8">
    <source>
        <dbReference type="ARBA" id="ARBA00022840"/>
    </source>
</evidence>
<evidence type="ECO:0000256" key="4">
    <source>
        <dbReference type="ARBA" id="ARBA00022741"/>
    </source>
</evidence>
<dbReference type="NCBIfam" id="NF004070">
    <property type="entry name" value="PRK05580.2-2"/>
    <property type="match status" value="1"/>
</dbReference>
<dbReference type="OrthoDB" id="9759544at2"/>
<sequence length="735" mass="79295">MIHKSASEYFPERSRIAVLTTEPVGVLDYLAPEGGVRRGQLVRVPLGPRRVLGMVWGEGKGDFDLAKLRPVGRAIEAEPFSPGFIDFLTRAADYTLTLPPLMLRMATRAPDLDRPPAARRVIVPAGDPPARMTEARSQVLRVIADHGGASFAPSELAQLAGVGVSVVKGLVAQGTLAEIEAPRDVPYPRLDPALPGKPLAADQQSAADTLRAAIRAGGYGTTLLRGVTGSGKTEVYLEAVAECLAQGRQALVLLPEIALSAEFLERVEARFGARPGEWHSGITRTERRRLWHMAGRGDVGLVVGARSALFLPFRDLGLIVVDEEHDSSYKQEDVVFYNARDMAVLRASICGAQVVLASATPSLESWVNAGSGKYRRLDLRARYGEAELPDMVAVDLRAEDMPTGRWISPRLAAAVSARIEKGQQSLLFLNRRGFAPVTVCRACGEQIGCHQCDARMVEHRFQNRLVCHQCGETKPIPTACPSCGVEGKLAPVGPGVERIAEEVAALFPQAKATVLSSDLFHSARVLKETIAEISEGDTDIIIGTQIVAKGHNFPRLTLVGVIDADLGLQGADLRAAERSFQLMRQVAGRAGRQKGAEPGVAVLQTHQPDHPVIRAILSGEDEAFWNAEAEGRQAMGMPPFGRLAGIILSHPDLETVAAFARHLAAHAEPLREAGAELWGPAPAPIALIRGRHRMRMLIHAPRQAALQNAIADWLAPHKPPTNLRLSVDIDPQSFL</sequence>
<gene>
    <name evidence="12" type="primary">priA</name>
    <name evidence="14" type="ORF">D3P04_19420</name>
</gene>
<dbReference type="Pfam" id="PF18074">
    <property type="entry name" value="PriA_C"/>
    <property type="match status" value="1"/>
</dbReference>
<evidence type="ECO:0000256" key="12">
    <source>
        <dbReference type="HAMAP-Rule" id="MF_00983"/>
    </source>
</evidence>
<keyword evidence="8 12" id="KW-0067">ATP-binding</keyword>
<dbReference type="Gene3D" id="3.40.50.300">
    <property type="entry name" value="P-loop containing nucleotide triphosphate hydrolases"/>
    <property type="match status" value="2"/>
</dbReference>
<dbReference type="Pfam" id="PF18319">
    <property type="entry name" value="Zn_ribbon_PriA"/>
    <property type="match status" value="1"/>
</dbReference>
<evidence type="ECO:0000313" key="14">
    <source>
        <dbReference type="EMBL" id="RJE82541.1"/>
    </source>
</evidence>
<dbReference type="Pfam" id="PF00270">
    <property type="entry name" value="DEAD"/>
    <property type="match status" value="1"/>
</dbReference>
<dbReference type="GO" id="GO:0005524">
    <property type="term" value="F:ATP binding"/>
    <property type="evidence" value="ECO:0007669"/>
    <property type="project" value="UniProtKB-UniRule"/>
</dbReference>
<dbReference type="GO" id="GO:0006270">
    <property type="term" value="P:DNA replication initiation"/>
    <property type="evidence" value="ECO:0007669"/>
    <property type="project" value="TreeGrafter"/>
</dbReference>
<dbReference type="GO" id="GO:0006269">
    <property type="term" value="P:DNA replication, synthesis of primer"/>
    <property type="evidence" value="ECO:0007669"/>
    <property type="project" value="UniProtKB-KW"/>
</dbReference>
<dbReference type="InterPro" id="IPR041236">
    <property type="entry name" value="PriA_C"/>
</dbReference>
<dbReference type="GO" id="GO:0016887">
    <property type="term" value="F:ATP hydrolysis activity"/>
    <property type="evidence" value="ECO:0007669"/>
    <property type="project" value="RHEA"/>
</dbReference>
<dbReference type="AlphaFoldDB" id="A0A418SNK1"/>
<dbReference type="GO" id="GO:1990077">
    <property type="term" value="C:primosome complex"/>
    <property type="evidence" value="ECO:0007669"/>
    <property type="project" value="UniProtKB-UniRule"/>
</dbReference>
<keyword evidence="1 12" id="KW-0639">Primosome</keyword>
<dbReference type="PROSITE" id="PS51192">
    <property type="entry name" value="HELICASE_ATP_BIND_1"/>
    <property type="match status" value="1"/>
</dbReference>
<comment type="cofactor">
    <cofactor evidence="12">
        <name>Zn(2+)</name>
        <dbReference type="ChEBI" id="CHEBI:29105"/>
    </cofactor>
    <text evidence="12">Binds 2 zinc ions per subunit.</text>
</comment>
<feature type="binding site" evidence="12">
    <location>
        <position position="449"/>
    </location>
    <ligand>
        <name>Zn(2+)</name>
        <dbReference type="ChEBI" id="CHEBI:29105"/>
        <label>2</label>
    </ligand>
</feature>
<keyword evidence="15" id="KW-1185">Reference proteome</keyword>
<keyword evidence="7 12" id="KW-0862">Zinc</keyword>
<dbReference type="InterPro" id="IPR041222">
    <property type="entry name" value="PriA_3primeBD"/>
</dbReference>
<dbReference type="GO" id="GO:0043138">
    <property type="term" value="F:3'-5' DNA helicase activity"/>
    <property type="evidence" value="ECO:0007669"/>
    <property type="project" value="UniProtKB-EC"/>
</dbReference>
<dbReference type="RefSeq" id="WP_119751533.1">
    <property type="nucleotide sequence ID" value="NZ_QZCG01000015.1"/>
</dbReference>
<dbReference type="PANTHER" id="PTHR30580:SF0">
    <property type="entry name" value="PRIMOSOMAL PROTEIN N"/>
    <property type="match status" value="1"/>
</dbReference>
<dbReference type="InterPro" id="IPR011545">
    <property type="entry name" value="DEAD/DEAH_box_helicase_dom"/>
</dbReference>
<keyword evidence="6 12" id="KW-0347">Helicase</keyword>
<dbReference type="Gene3D" id="3.40.1440.60">
    <property type="entry name" value="PriA, 3(prime) DNA-binding domain"/>
    <property type="match status" value="1"/>
</dbReference>
<keyword evidence="3 12" id="KW-0479">Metal-binding</keyword>
<evidence type="ECO:0000256" key="6">
    <source>
        <dbReference type="ARBA" id="ARBA00022806"/>
    </source>
</evidence>
<comment type="catalytic activity">
    <reaction evidence="12">
        <text>Couples ATP hydrolysis with the unwinding of duplex DNA by translocating in the 3'-5' direction.</text>
        <dbReference type="EC" id="5.6.2.4"/>
    </reaction>
</comment>